<proteinExistence type="predicted"/>
<dbReference type="Pfam" id="PF16951">
    <property type="entry name" value="MaAIMP_sms"/>
    <property type="match status" value="1"/>
</dbReference>
<comment type="caution">
    <text evidence="1">The sequence shown here is derived from an EMBL/GenBank/DDBJ whole genome shotgun (WGS) entry which is preliminary data.</text>
</comment>
<organism evidence="1 2">
    <name type="scientific">Actinomyces oris</name>
    <dbReference type="NCBI Taxonomy" id="544580"/>
    <lineage>
        <taxon>Bacteria</taxon>
        <taxon>Bacillati</taxon>
        <taxon>Actinomycetota</taxon>
        <taxon>Actinomycetes</taxon>
        <taxon>Actinomycetales</taxon>
        <taxon>Actinomycetaceae</taxon>
        <taxon>Actinomyces</taxon>
    </lineage>
</organism>
<dbReference type="EMBL" id="MSKJ01000009">
    <property type="protein sequence ID" value="OLO45134.1"/>
    <property type="molecule type" value="Genomic_DNA"/>
</dbReference>
<protein>
    <submittedName>
        <fullName evidence="1">Putative methionine/alanine importer small subunit</fullName>
    </submittedName>
</protein>
<accession>A0A1Q8HV72</accession>
<gene>
    <name evidence="1" type="ORF">BKH29_05045</name>
</gene>
<evidence type="ECO:0000313" key="1">
    <source>
        <dbReference type="EMBL" id="OLO45134.1"/>
    </source>
</evidence>
<dbReference type="NCBIfam" id="NF033493">
    <property type="entry name" value="MetS_like_NSS"/>
    <property type="match status" value="1"/>
</dbReference>
<reference evidence="1 2" key="1">
    <citation type="submission" date="2016-12" db="EMBL/GenBank/DDBJ databases">
        <title>Genomic Comparison of strains in the 'Actinomyces naeslundii' Group.</title>
        <authorList>
            <person name="Mughal S.R."/>
            <person name="Do T."/>
            <person name="Gilbert S.C."/>
            <person name="Witherden E.A."/>
            <person name="Didelot X."/>
            <person name="Beighton D."/>
        </authorList>
    </citation>
    <scope>NUCLEOTIDE SEQUENCE [LARGE SCALE GENOMIC DNA]</scope>
    <source>
        <strain evidence="1 2">CCUG 33920</strain>
    </source>
</reference>
<evidence type="ECO:0000313" key="2">
    <source>
        <dbReference type="Proteomes" id="UP000186857"/>
    </source>
</evidence>
<sequence length="57" mass="6223">MTGIAVLIMLLAIVIIWGGLAVSITALISRGRREDRDARAEASARAREHMLHPEQAD</sequence>
<dbReference type="Proteomes" id="UP000186857">
    <property type="component" value="Unassembled WGS sequence"/>
</dbReference>
<name>A0A1Q8HV72_9ACTO</name>
<dbReference type="InterPro" id="IPR031596">
    <property type="entry name" value="MaAIMP_sms"/>
</dbReference>
<dbReference type="AlphaFoldDB" id="A0A1Q8HV72"/>
<dbReference type="RefSeq" id="WP_009394879.1">
    <property type="nucleotide sequence ID" value="NZ_CALJNX010000037.1"/>
</dbReference>